<dbReference type="Gene3D" id="1.20.1250.20">
    <property type="entry name" value="MFS general substrate transporter like domains"/>
    <property type="match status" value="2"/>
</dbReference>
<evidence type="ECO:0000256" key="5">
    <source>
        <dbReference type="ARBA" id="ARBA00023015"/>
    </source>
</evidence>
<comment type="similarity">
    <text evidence="10">Belongs to the major facilitator superfamily. Allantoate permease family.</text>
</comment>
<keyword evidence="7 12" id="KW-0472">Membrane</keyword>
<gene>
    <name evidence="14" type="ORF">PEBR_39109</name>
</gene>
<feature type="transmembrane region" description="Helical" evidence="12">
    <location>
        <begin position="370"/>
        <end position="388"/>
    </location>
</feature>
<feature type="domain" description="Zn(2)-C6 fungal-type" evidence="13">
    <location>
        <begin position="546"/>
        <end position="575"/>
    </location>
</feature>
<dbReference type="PROSITE" id="PS50048">
    <property type="entry name" value="ZN2_CY6_FUNGAL_2"/>
    <property type="match status" value="1"/>
</dbReference>
<keyword evidence="9" id="KW-0539">Nucleus</keyword>
<protein>
    <recommendedName>
        <fullName evidence="13">Zn(2)-C6 fungal-type domain-containing protein</fullName>
    </recommendedName>
</protein>
<dbReference type="GO" id="GO:0022857">
    <property type="term" value="F:transmembrane transporter activity"/>
    <property type="evidence" value="ECO:0007669"/>
    <property type="project" value="InterPro"/>
</dbReference>
<dbReference type="SMART" id="SM00066">
    <property type="entry name" value="GAL4"/>
    <property type="match status" value="1"/>
</dbReference>
<comment type="caution">
    <text evidence="14">The sequence shown here is derived from an EMBL/GenBank/DDBJ whole genome shotgun (WGS) entry which is preliminary data.</text>
</comment>
<dbReference type="FunFam" id="1.20.1250.20:FF:000064">
    <property type="entry name" value="MFS allantoate transporter"/>
    <property type="match status" value="1"/>
</dbReference>
<keyword evidence="3 12" id="KW-0812">Transmembrane</keyword>
<dbReference type="PANTHER" id="PTHR43791">
    <property type="entry name" value="PERMEASE-RELATED"/>
    <property type="match status" value="1"/>
</dbReference>
<dbReference type="EMBL" id="LJBN01000220">
    <property type="protein sequence ID" value="OOQ82386.1"/>
    <property type="molecule type" value="Genomic_DNA"/>
</dbReference>
<evidence type="ECO:0000256" key="12">
    <source>
        <dbReference type="SAM" id="Phobius"/>
    </source>
</evidence>
<feature type="transmembrane region" description="Helical" evidence="12">
    <location>
        <begin position="205"/>
        <end position="224"/>
    </location>
</feature>
<dbReference type="CDD" id="cd12148">
    <property type="entry name" value="fungal_TF_MHR"/>
    <property type="match status" value="1"/>
</dbReference>
<dbReference type="InterPro" id="IPR036864">
    <property type="entry name" value="Zn2-C6_fun-type_DNA-bd_sf"/>
</dbReference>
<evidence type="ECO:0000256" key="2">
    <source>
        <dbReference type="ARBA" id="ARBA00022448"/>
    </source>
</evidence>
<feature type="region of interest" description="Disordered" evidence="11">
    <location>
        <begin position="667"/>
        <end position="693"/>
    </location>
</feature>
<feature type="transmembrane region" description="Helical" evidence="12">
    <location>
        <begin position="463"/>
        <end position="486"/>
    </location>
</feature>
<feature type="transmembrane region" description="Helical" evidence="12">
    <location>
        <begin position="305"/>
        <end position="328"/>
    </location>
</feature>
<dbReference type="GO" id="GO:0000981">
    <property type="term" value="F:DNA-binding transcription factor activity, RNA polymerase II-specific"/>
    <property type="evidence" value="ECO:0007669"/>
    <property type="project" value="InterPro"/>
</dbReference>
<dbReference type="CDD" id="cd00067">
    <property type="entry name" value="GAL4"/>
    <property type="match status" value="1"/>
</dbReference>
<name>A0A1S9RAG8_PENBI</name>
<dbReference type="Pfam" id="PF07690">
    <property type="entry name" value="MFS_1"/>
    <property type="match status" value="1"/>
</dbReference>
<dbReference type="GO" id="GO:0016020">
    <property type="term" value="C:membrane"/>
    <property type="evidence" value="ECO:0007669"/>
    <property type="project" value="UniProtKB-SubCell"/>
</dbReference>
<feature type="region of interest" description="Disordered" evidence="11">
    <location>
        <begin position="1"/>
        <end position="41"/>
    </location>
</feature>
<evidence type="ECO:0000256" key="3">
    <source>
        <dbReference type="ARBA" id="ARBA00022692"/>
    </source>
</evidence>
<keyword evidence="8" id="KW-0804">Transcription</keyword>
<dbReference type="InterPro" id="IPR036259">
    <property type="entry name" value="MFS_trans_sf"/>
</dbReference>
<keyword evidence="2" id="KW-0813">Transport</keyword>
<dbReference type="PANTHER" id="PTHR43791:SF59">
    <property type="entry name" value="TRANSPORTER, PUTATIVE (AFU_ORTHOLOGUE AFUA_1G06550)-RELATED"/>
    <property type="match status" value="1"/>
</dbReference>
<evidence type="ECO:0000256" key="1">
    <source>
        <dbReference type="ARBA" id="ARBA00004141"/>
    </source>
</evidence>
<feature type="compositionally biased region" description="Acidic residues" evidence="11">
    <location>
        <begin position="16"/>
        <end position="27"/>
    </location>
</feature>
<dbReference type="AlphaFoldDB" id="A0A1S9RAG8"/>
<dbReference type="FunFam" id="1.20.1250.20:FF:000295">
    <property type="entry name" value="Unplaced genomic scaffold supercont1.7, whole genome shotgun sequence"/>
    <property type="match status" value="1"/>
</dbReference>
<dbReference type="SUPFAM" id="SSF103473">
    <property type="entry name" value="MFS general substrate transporter"/>
    <property type="match status" value="1"/>
</dbReference>
<feature type="transmembrane region" description="Helical" evidence="12">
    <location>
        <begin position="148"/>
        <end position="166"/>
    </location>
</feature>
<dbReference type="SUPFAM" id="SSF57701">
    <property type="entry name" value="Zn2/Cys6 DNA-binding domain"/>
    <property type="match status" value="1"/>
</dbReference>
<comment type="subcellular location">
    <subcellularLocation>
        <location evidence="1">Membrane</location>
        <topology evidence="1">Multi-pass membrane protein</topology>
    </subcellularLocation>
</comment>
<keyword evidence="6" id="KW-0238">DNA-binding</keyword>
<feature type="transmembrane region" description="Helical" evidence="12">
    <location>
        <begin position="340"/>
        <end position="363"/>
    </location>
</feature>
<dbReference type="Proteomes" id="UP000190744">
    <property type="component" value="Unassembled WGS sequence"/>
</dbReference>
<dbReference type="CDD" id="cd17327">
    <property type="entry name" value="MFS_FEN2_like"/>
    <property type="match status" value="1"/>
</dbReference>
<dbReference type="GO" id="GO:0008270">
    <property type="term" value="F:zinc ion binding"/>
    <property type="evidence" value="ECO:0007669"/>
    <property type="project" value="InterPro"/>
</dbReference>
<feature type="transmembrane region" description="Helical" evidence="12">
    <location>
        <begin position="400"/>
        <end position="419"/>
    </location>
</feature>
<evidence type="ECO:0000313" key="14">
    <source>
        <dbReference type="EMBL" id="OOQ82386.1"/>
    </source>
</evidence>
<evidence type="ECO:0000256" key="7">
    <source>
        <dbReference type="ARBA" id="ARBA00023136"/>
    </source>
</evidence>
<evidence type="ECO:0000313" key="15">
    <source>
        <dbReference type="Proteomes" id="UP000190744"/>
    </source>
</evidence>
<evidence type="ECO:0000256" key="4">
    <source>
        <dbReference type="ARBA" id="ARBA00022989"/>
    </source>
</evidence>
<dbReference type="Pfam" id="PF00172">
    <property type="entry name" value="Zn_clus"/>
    <property type="match status" value="1"/>
</dbReference>
<keyword evidence="5" id="KW-0805">Transcription regulation</keyword>
<feature type="transmembrane region" description="Helical" evidence="12">
    <location>
        <begin position="112"/>
        <end position="136"/>
    </location>
</feature>
<keyword evidence="4 12" id="KW-1133">Transmembrane helix</keyword>
<evidence type="ECO:0000259" key="13">
    <source>
        <dbReference type="PROSITE" id="PS50048"/>
    </source>
</evidence>
<sequence length="1195" mass="133344">MSQHGDATQSKRQQDEFVESIESIEAEEAGRPTSSAHVDAGPKQDQALQLIEDAGYSTILTPENNKRVLQKIDMRLLPILLSIYFLQQLDKSTLSYASVFGLVEKAHLHGKMYSWLGSVVYLAQLVFQPLVSYLLVKVPMGKFMAASVLLWGIALSCMTAANSFAGLLVCRLFLGIFEAGIAPAFIAVTQMWYRRLEQPVRLGSWYAMNGVVNMVGSLITYGLGHINSSVFEPYQIIFLFFGLITIGVSVAVLLFMPDSPTTAKFLDEEDKLVAIERLRMNQQGIESHEWKWDHVKEACLDLKSFLWFALMLTISIPSGGITTFGPLIVKSFGFNSLNTILLNVPFGAVQLIATMGGAWLATYWKKKGPVLALLCLPPIAGCVMLLRITHDAAHKGPLLAGYYIISVYPGITPLIYSWSAANTAGETKKKVTTGILIVGQCVGNVIGPTLYTTEEAPLYHRGLLSNLALFCILFCLILLNMGYLAILNKKHEQQRVAAGKDAKVIDHSMNEIGAAQTDKEGVPVQHVANDNAFKDLTDWRNEDFKACSACRQSKVRCDGDRPCGRCQKLDKQCVFFEIPKDPVSERLESVESEMLYLRRQLDDMRELLQRTCASPTINSHHLSPRQIRGQHQQTCGDSACASSCSQSAHCQDNNGALVPNNGSVYTNGASHPYPRSVPDVSPNSIPVQPLYESPQAERRALKRKRSCFEIRDEAVADFIDKGLITLECAISCFNTFFQGCDRYIPIFDPEQDTFESVRARSSILLNAICTIGCMVETKSGGPMSDMLHAELKKWINVIIQNKGLNSLESVQAMLIVACYSGDRLLILSFATRMALDLGLHEAFEELTERLAMKNDENTYGVPDHEFEIERVLMQFLSSPQVTTANDVNDSFRVDAGKPPGIRLVGNSRRCRILLSNPSSTILDLRLFSQVELNILRATINDTLGPETTLDRQGISDFVDEMKIDLDLWFESDWLRIVEGSIPAQQEKPYLLVALRVQKCWAEMMLNCKALRAMGVENVAAMTVTERHILLAAKAAARRHLRLIIVQPDFYLAKLKYAMDFVWAKCAFSFLLLLKLSRLLPEREEEHHELLEHGARLVDELSKAGSNNHQSGAGNIYLQILKVSIEKYGRALQESQHPSTGGSSGTSPFWELFDAQADLQWFMPEQFVSEWDFPGLNLFYFPTAMQDFFGDFSLAM</sequence>
<dbReference type="InterPro" id="IPR001138">
    <property type="entry name" value="Zn2Cys6_DnaBD"/>
</dbReference>
<accession>A0A1S9RAG8</accession>
<feature type="compositionally biased region" description="Polar residues" evidence="11">
    <location>
        <begin position="1"/>
        <end position="11"/>
    </location>
</feature>
<dbReference type="PROSITE" id="PS00463">
    <property type="entry name" value="ZN2_CY6_FUNGAL_1"/>
    <property type="match status" value="1"/>
</dbReference>
<dbReference type="GO" id="GO:0003677">
    <property type="term" value="F:DNA binding"/>
    <property type="evidence" value="ECO:0007669"/>
    <property type="project" value="UniProtKB-KW"/>
</dbReference>
<evidence type="ECO:0000256" key="9">
    <source>
        <dbReference type="ARBA" id="ARBA00023242"/>
    </source>
</evidence>
<dbReference type="Gene3D" id="4.10.240.10">
    <property type="entry name" value="Zn(2)-C6 fungal-type DNA-binding domain"/>
    <property type="match status" value="1"/>
</dbReference>
<feature type="transmembrane region" description="Helical" evidence="12">
    <location>
        <begin position="236"/>
        <end position="256"/>
    </location>
</feature>
<evidence type="ECO:0000256" key="10">
    <source>
        <dbReference type="ARBA" id="ARBA00037968"/>
    </source>
</evidence>
<evidence type="ECO:0000256" key="6">
    <source>
        <dbReference type="ARBA" id="ARBA00023125"/>
    </source>
</evidence>
<reference evidence="15" key="1">
    <citation type="submission" date="2015-09" db="EMBL/GenBank/DDBJ databases">
        <authorList>
            <person name="Fill T.P."/>
            <person name="Baretta J.F."/>
            <person name="de Almeida L.G."/>
            <person name="Rocha M."/>
            <person name="de Souza D.H."/>
            <person name="Malavazi I."/>
            <person name="Cerdeira L.T."/>
            <person name="Hong H."/>
            <person name="Samborskyy M."/>
            <person name="de Vasconcelos A.T."/>
            <person name="Leadlay P."/>
            <person name="Rodrigues-Filho E."/>
        </authorList>
    </citation>
    <scope>NUCLEOTIDE SEQUENCE [LARGE SCALE GENOMIC DNA]</scope>
    <source>
        <strain evidence="15">LaBioMMi 136</strain>
    </source>
</reference>
<organism evidence="14 15">
    <name type="scientific">Penicillium brasilianum</name>
    <dbReference type="NCBI Taxonomy" id="104259"/>
    <lineage>
        <taxon>Eukaryota</taxon>
        <taxon>Fungi</taxon>
        <taxon>Dikarya</taxon>
        <taxon>Ascomycota</taxon>
        <taxon>Pezizomycotina</taxon>
        <taxon>Eurotiomycetes</taxon>
        <taxon>Eurotiomycetidae</taxon>
        <taxon>Eurotiales</taxon>
        <taxon>Aspergillaceae</taxon>
        <taxon>Penicillium</taxon>
    </lineage>
</organism>
<evidence type="ECO:0000256" key="11">
    <source>
        <dbReference type="SAM" id="MobiDB-lite"/>
    </source>
</evidence>
<proteinExistence type="inferred from homology"/>
<feature type="transmembrane region" description="Helical" evidence="12">
    <location>
        <begin position="172"/>
        <end position="193"/>
    </location>
</feature>
<evidence type="ECO:0000256" key="8">
    <source>
        <dbReference type="ARBA" id="ARBA00023163"/>
    </source>
</evidence>
<dbReference type="InterPro" id="IPR011701">
    <property type="entry name" value="MFS"/>
</dbReference>